<evidence type="ECO:0000256" key="1">
    <source>
        <dbReference type="ARBA" id="ARBA00006817"/>
    </source>
</evidence>
<evidence type="ECO:0000313" key="4">
    <source>
        <dbReference type="Proteomes" id="UP000474802"/>
    </source>
</evidence>
<dbReference type="CDD" id="cd07814">
    <property type="entry name" value="SRPBCC_CalC_Aha1-like"/>
    <property type="match status" value="1"/>
</dbReference>
<dbReference type="Gene3D" id="3.30.530.20">
    <property type="match status" value="1"/>
</dbReference>
<comment type="similarity">
    <text evidence="1">Belongs to the AHA1 family.</text>
</comment>
<evidence type="ECO:0000259" key="2">
    <source>
        <dbReference type="Pfam" id="PF08327"/>
    </source>
</evidence>
<keyword evidence="4" id="KW-1185">Reference proteome</keyword>
<dbReference type="Pfam" id="PF08327">
    <property type="entry name" value="AHSA1"/>
    <property type="match status" value="1"/>
</dbReference>
<reference evidence="3 4" key="2">
    <citation type="submission" date="2020-03" db="EMBL/GenBank/DDBJ databases">
        <title>Devosia chinhatensis sp. nov., isolated from a hexachlorocyclohexane (HCH) dump site in India.</title>
        <authorList>
            <person name="Kumar M."/>
            <person name="Lal R."/>
        </authorList>
    </citation>
    <scope>NUCLEOTIDE SEQUENCE [LARGE SCALE GENOMIC DNA]</scope>
    <source>
        <strain evidence="3 4">H239</strain>
    </source>
</reference>
<proteinExistence type="inferred from homology"/>
<reference evidence="3 4" key="1">
    <citation type="submission" date="2020-02" db="EMBL/GenBank/DDBJ databases">
        <authorList>
            <person name="Khan S.A."/>
            <person name="Jeon C.O."/>
            <person name="Chun B.H."/>
        </authorList>
    </citation>
    <scope>NUCLEOTIDE SEQUENCE [LARGE SCALE GENOMIC DNA]</scope>
    <source>
        <strain evidence="3 4">H239</strain>
    </source>
</reference>
<comment type="caution">
    <text evidence="3">The sequence shown here is derived from an EMBL/GenBank/DDBJ whole genome shotgun (WGS) entry which is preliminary data.</text>
</comment>
<accession>A0A6M1SPA4</accession>
<dbReference type="EMBL" id="JAALFG010000001">
    <property type="protein sequence ID" value="NGP17035.1"/>
    <property type="molecule type" value="Genomic_DNA"/>
</dbReference>
<sequence length="159" mass="17546">MNQTMQANKQAIVLDEVFPHAPAVLWKALTTRALIGRWLMPEEGFEAAVGNRFTFQTKPAGEWDGTIRCEVVEVIENQALSYTWTGGHGDNVGYGSKLETLVTITLTAAEGGTRLQLIHSGFLLPQNEIAYRNMSDGWKVVTRRLDQVAAEDAAEQALN</sequence>
<dbReference type="InterPro" id="IPR013538">
    <property type="entry name" value="ASHA1/2-like_C"/>
</dbReference>
<feature type="domain" description="Activator of Hsp90 ATPase homologue 1/2-like C-terminal" evidence="2">
    <location>
        <begin position="21"/>
        <end position="149"/>
    </location>
</feature>
<dbReference type="AlphaFoldDB" id="A0A6M1SPA4"/>
<dbReference type="RefSeq" id="WP_164533258.1">
    <property type="nucleotide sequence ID" value="NZ_JAALFG010000001.1"/>
</dbReference>
<organism evidence="3 4">
    <name type="scientific">Devosia aurantiaca</name>
    <dbReference type="NCBI Taxonomy" id="2714858"/>
    <lineage>
        <taxon>Bacteria</taxon>
        <taxon>Pseudomonadati</taxon>
        <taxon>Pseudomonadota</taxon>
        <taxon>Alphaproteobacteria</taxon>
        <taxon>Hyphomicrobiales</taxon>
        <taxon>Devosiaceae</taxon>
        <taxon>Devosia</taxon>
    </lineage>
</organism>
<protein>
    <submittedName>
        <fullName evidence="3">SRPBCC domain-containing protein</fullName>
    </submittedName>
</protein>
<gene>
    <name evidence="3" type="ORF">G5575_04440</name>
</gene>
<dbReference type="SUPFAM" id="SSF55961">
    <property type="entry name" value="Bet v1-like"/>
    <property type="match status" value="1"/>
</dbReference>
<evidence type="ECO:0000313" key="3">
    <source>
        <dbReference type="EMBL" id="NGP17035.1"/>
    </source>
</evidence>
<dbReference type="Proteomes" id="UP000474802">
    <property type="component" value="Unassembled WGS sequence"/>
</dbReference>
<dbReference type="InterPro" id="IPR023393">
    <property type="entry name" value="START-like_dom_sf"/>
</dbReference>
<name>A0A6M1SPA4_9HYPH</name>